<evidence type="ECO:0000256" key="14">
    <source>
        <dbReference type="HAMAP-Rule" id="MF_00454"/>
    </source>
</evidence>
<comment type="activity regulation">
    <text evidence="14">Na(+) is not transported, but it plays an essential structural role and its presence is essential for fluoride channel function.</text>
</comment>
<dbReference type="GO" id="GO:0046872">
    <property type="term" value="F:metal ion binding"/>
    <property type="evidence" value="ECO:0007669"/>
    <property type="project" value="UniProtKB-KW"/>
</dbReference>
<comment type="function">
    <text evidence="14">Fluoride-specific ion channel. Important for reducing fluoride concentration in the cell, thus reducing its toxicity.</text>
</comment>
<evidence type="ECO:0000256" key="1">
    <source>
        <dbReference type="ARBA" id="ARBA00004651"/>
    </source>
</evidence>
<evidence type="ECO:0000256" key="9">
    <source>
        <dbReference type="ARBA" id="ARBA00023065"/>
    </source>
</evidence>
<keyword evidence="8 14" id="KW-0915">Sodium</keyword>
<evidence type="ECO:0000256" key="12">
    <source>
        <dbReference type="ARBA" id="ARBA00035120"/>
    </source>
</evidence>
<comment type="similarity">
    <text evidence="12 14">Belongs to the fluoride channel Fluc/FEX (TC 1.A.43) family.</text>
</comment>
<feature type="transmembrane region" description="Helical" evidence="14">
    <location>
        <begin position="100"/>
        <end position="124"/>
    </location>
</feature>
<evidence type="ECO:0000256" key="7">
    <source>
        <dbReference type="ARBA" id="ARBA00022989"/>
    </source>
</evidence>
<dbReference type="InterPro" id="IPR003691">
    <property type="entry name" value="FluC"/>
</dbReference>
<keyword evidence="2 14" id="KW-0813">Transport</keyword>
<comment type="catalytic activity">
    <reaction evidence="13">
        <text>fluoride(in) = fluoride(out)</text>
        <dbReference type="Rhea" id="RHEA:76159"/>
        <dbReference type="ChEBI" id="CHEBI:17051"/>
    </reaction>
    <physiologicalReaction direction="left-to-right" evidence="13">
        <dbReference type="Rhea" id="RHEA:76160"/>
    </physiologicalReaction>
</comment>
<keyword evidence="5 14" id="KW-0812">Transmembrane</keyword>
<dbReference type="Pfam" id="PF02537">
    <property type="entry name" value="CRCB"/>
    <property type="match status" value="1"/>
</dbReference>
<feature type="binding site" evidence="14">
    <location>
        <position position="78"/>
    </location>
    <ligand>
        <name>Na(+)</name>
        <dbReference type="ChEBI" id="CHEBI:29101"/>
        <note>structural</note>
    </ligand>
</feature>
<keyword evidence="11 14" id="KW-0407">Ion channel</keyword>
<feature type="transmembrane region" description="Helical" evidence="14">
    <location>
        <begin position="7"/>
        <end position="31"/>
    </location>
</feature>
<evidence type="ECO:0000256" key="6">
    <source>
        <dbReference type="ARBA" id="ARBA00022723"/>
    </source>
</evidence>
<dbReference type="HAMAP" id="MF_00454">
    <property type="entry name" value="FluC"/>
    <property type="match status" value="1"/>
</dbReference>
<evidence type="ECO:0000256" key="10">
    <source>
        <dbReference type="ARBA" id="ARBA00023136"/>
    </source>
</evidence>
<feature type="transmembrane region" description="Helical" evidence="14">
    <location>
        <begin position="67"/>
        <end position="88"/>
    </location>
</feature>
<evidence type="ECO:0000256" key="11">
    <source>
        <dbReference type="ARBA" id="ARBA00023303"/>
    </source>
</evidence>
<keyword evidence="10 14" id="KW-0472">Membrane</keyword>
<dbReference type="GO" id="GO:0140114">
    <property type="term" value="P:cellular detoxification of fluoride"/>
    <property type="evidence" value="ECO:0007669"/>
    <property type="project" value="UniProtKB-UniRule"/>
</dbReference>
<dbReference type="GO" id="GO:0062054">
    <property type="term" value="F:fluoride channel activity"/>
    <property type="evidence" value="ECO:0007669"/>
    <property type="project" value="UniProtKB-UniRule"/>
</dbReference>
<comment type="subcellular location">
    <subcellularLocation>
        <location evidence="1 14">Cell membrane</location>
        <topology evidence="1 14">Multi-pass membrane protein</topology>
    </subcellularLocation>
</comment>
<dbReference type="Proteomes" id="UP000316476">
    <property type="component" value="Unassembled WGS sequence"/>
</dbReference>
<keyword evidence="6 14" id="KW-0479">Metal-binding</keyword>
<dbReference type="GO" id="GO:0005886">
    <property type="term" value="C:plasma membrane"/>
    <property type="evidence" value="ECO:0007669"/>
    <property type="project" value="UniProtKB-SubCell"/>
</dbReference>
<evidence type="ECO:0000313" key="15">
    <source>
        <dbReference type="EMBL" id="TWU61888.1"/>
    </source>
</evidence>
<dbReference type="RefSeq" id="WP_146414671.1">
    <property type="nucleotide sequence ID" value="NZ_SJPZ01000002.1"/>
</dbReference>
<organism evidence="15 16">
    <name type="scientific">Crateriforma conspicua</name>
    <dbReference type="NCBI Taxonomy" id="2527996"/>
    <lineage>
        <taxon>Bacteria</taxon>
        <taxon>Pseudomonadati</taxon>
        <taxon>Planctomycetota</taxon>
        <taxon>Planctomycetia</taxon>
        <taxon>Planctomycetales</taxon>
        <taxon>Planctomycetaceae</taxon>
        <taxon>Crateriforma</taxon>
    </lineage>
</organism>
<dbReference type="OrthoDB" id="9815830at2"/>
<evidence type="ECO:0000256" key="13">
    <source>
        <dbReference type="ARBA" id="ARBA00035585"/>
    </source>
</evidence>
<accession>A0A5C6FMN6</accession>
<comment type="caution">
    <text evidence="15">The sequence shown here is derived from an EMBL/GenBank/DDBJ whole genome shotgun (WGS) entry which is preliminary data.</text>
</comment>
<dbReference type="PANTHER" id="PTHR28259:SF18">
    <property type="entry name" value="FLUORIDE-SPECIFIC ION CHANNEL FLUC"/>
    <property type="match status" value="1"/>
</dbReference>
<dbReference type="EMBL" id="SJPZ01000002">
    <property type="protein sequence ID" value="TWU61888.1"/>
    <property type="molecule type" value="Genomic_DNA"/>
</dbReference>
<dbReference type="PANTHER" id="PTHR28259">
    <property type="entry name" value="FLUORIDE EXPORT PROTEIN 1-RELATED"/>
    <property type="match status" value="1"/>
</dbReference>
<gene>
    <name evidence="14 15" type="primary">crcB</name>
    <name evidence="14" type="synonym">fluC</name>
    <name evidence="15" type="ORF">V7x_35780</name>
</gene>
<sequence>MTTWMNLGAIAAGGAVGATCRYLVTVAAMAVPGGSSLWGTTIVNVLGCGLLGGLAEFSLIHGNLPPAIALALRVGFLGSLTTFSTFAAESAATAGEGRLGVASVYVLMNLLVGWAVLLGSASMVRGWMS</sequence>
<evidence type="ECO:0000256" key="5">
    <source>
        <dbReference type="ARBA" id="ARBA00022692"/>
    </source>
</evidence>
<reference evidence="15 16" key="1">
    <citation type="submission" date="2019-02" db="EMBL/GenBank/DDBJ databases">
        <title>Deep-cultivation of Planctomycetes and their phenomic and genomic characterization uncovers novel biology.</title>
        <authorList>
            <person name="Wiegand S."/>
            <person name="Jogler M."/>
            <person name="Boedeker C."/>
            <person name="Pinto D."/>
            <person name="Vollmers J."/>
            <person name="Rivas-Marin E."/>
            <person name="Kohn T."/>
            <person name="Peeters S.H."/>
            <person name="Heuer A."/>
            <person name="Rast P."/>
            <person name="Oberbeckmann S."/>
            <person name="Bunk B."/>
            <person name="Jeske O."/>
            <person name="Meyerdierks A."/>
            <person name="Storesund J.E."/>
            <person name="Kallscheuer N."/>
            <person name="Luecker S."/>
            <person name="Lage O.M."/>
            <person name="Pohl T."/>
            <person name="Merkel B.J."/>
            <person name="Hornburger P."/>
            <person name="Mueller R.-W."/>
            <person name="Bruemmer F."/>
            <person name="Labrenz M."/>
            <person name="Spormann A.M."/>
            <person name="Op Den Camp H."/>
            <person name="Overmann J."/>
            <person name="Amann R."/>
            <person name="Jetten M.S.M."/>
            <person name="Mascher T."/>
            <person name="Medema M.H."/>
            <person name="Devos D.P."/>
            <person name="Kaster A.-K."/>
            <person name="Ovreas L."/>
            <person name="Rohde M."/>
            <person name="Galperin M.Y."/>
            <person name="Jogler C."/>
        </authorList>
    </citation>
    <scope>NUCLEOTIDE SEQUENCE [LARGE SCALE GENOMIC DNA]</scope>
    <source>
        <strain evidence="15 16">V7</strain>
    </source>
</reference>
<dbReference type="AlphaFoldDB" id="A0A5C6FMN6"/>
<keyword evidence="9 14" id="KW-0406">Ion transport</keyword>
<evidence type="ECO:0000313" key="16">
    <source>
        <dbReference type="Proteomes" id="UP000316476"/>
    </source>
</evidence>
<evidence type="ECO:0000256" key="8">
    <source>
        <dbReference type="ARBA" id="ARBA00023053"/>
    </source>
</evidence>
<evidence type="ECO:0000256" key="2">
    <source>
        <dbReference type="ARBA" id="ARBA00022448"/>
    </source>
</evidence>
<keyword evidence="7 14" id="KW-1133">Transmembrane helix</keyword>
<keyword evidence="4" id="KW-0997">Cell inner membrane</keyword>
<feature type="binding site" evidence="14">
    <location>
        <position position="81"/>
    </location>
    <ligand>
        <name>Na(+)</name>
        <dbReference type="ChEBI" id="CHEBI:29101"/>
        <note>structural</note>
    </ligand>
</feature>
<proteinExistence type="inferred from homology"/>
<protein>
    <recommendedName>
        <fullName evidence="14">Fluoride-specific ion channel FluC</fullName>
    </recommendedName>
</protein>
<keyword evidence="3 14" id="KW-1003">Cell membrane</keyword>
<name>A0A5C6FMN6_9PLAN</name>
<feature type="transmembrane region" description="Helical" evidence="14">
    <location>
        <begin position="37"/>
        <end position="55"/>
    </location>
</feature>
<evidence type="ECO:0000256" key="4">
    <source>
        <dbReference type="ARBA" id="ARBA00022519"/>
    </source>
</evidence>
<evidence type="ECO:0000256" key="3">
    <source>
        <dbReference type="ARBA" id="ARBA00022475"/>
    </source>
</evidence>